<feature type="compositionally biased region" description="Low complexity" evidence="1">
    <location>
        <begin position="79"/>
        <end position="93"/>
    </location>
</feature>
<dbReference type="Proteomes" id="UP000244005">
    <property type="component" value="Unassembled WGS sequence"/>
</dbReference>
<proteinExistence type="predicted"/>
<name>A0A2R6W2P1_MARPO</name>
<feature type="compositionally biased region" description="Basic and acidic residues" evidence="1">
    <location>
        <begin position="106"/>
        <end position="123"/>
    </location>
</feature>
<evidence type="ECO:0000313" key="2">
    <source>
        <dbReference type="EMBL" id="PTQ28111.1"/>
    </source>
</evidence>
<reference evidence="3" key="1">
    <citation type="journal article" date="2017" name="Cell">
        <title>Insights into land plant evolution garnered from the Marchantia polymorpha genome.</title>
        <authorList>
            <person name="Bowman J.L."/>
            <person name="Kohchi T."/>
            <person name="Yamato K.T."/>
            <person name="Jenkins J."/>
            <person name="Shu S."/>
            <person name="Ishizaki K."/>
            <person name="Yamaoka S."/>
            <person name="Nishihama R."/>
            <person name="Nakamura Y."/>
            <person name="Berger F."/>
            <person name="Adam C."/>
            <person name="Aki S.S."/>
            <person name="Althoff F."/>
            <person name="Araki T."/>
            <person name="Arteaga-Vazquez M.A."/>
            <person name="Balasubrmanian S."/>
            <person name="Barry K."/>
            <person name="Bauer D."/>
            <person name="Boehm C.R."/>
            <person name="Briginshaw L."/>
            <person name="Caballero-Perez J."/>
            <person name="Catarino B."/>
            <person name="Chen F."/>
            <person name="Chiyoda S."/>
            <person name="Chovatia M."/>
            <person name="Davies K.M."/>
            <person name="Delmans M."/>
            <person name="Demura T."/>
            <person name="Dierschke T."/>
            <person name="Dolan L."/>
            <person name="Dorantes-Acosta A.E."/>
            <person name="Eklund D.M."/>
            <person name="Florent S.N."/>
            <person name="Flores-Sandoval E."/>
            <person name="Fujiyama A."/>
            <person name="Fukuzawa H."/>
            <person name="Galik B."/>
            <person name="Grimanelli D."/>
            <person name="Grimwood J."/>
            <person name="Grossniklaus U."/>
            <person name="Hamada T."/>
            <person name="Haseloff J."/>
            <person name="Hetherington A.J."/>
            <person name="Higo A."/>
            <person name="Hirakawa Y."/>
            <person name="Hundley H.N."/>
            <person name="Ikeda Y."/>
            <person name="Inoue K."/>
            <person name="Inoue S.I."/>
            <person name="Ishida S."/>
            <person name="Jia Q."/>
            <person name="Kakita M."/>
            <person name="Kanazawa T."/>
            <person name="Kawai Y."/>
            <person name="Kawashima T."/>
            <person name="Kennedy M."/>
            <person name="Kinose K."/>
            <person name="Kinoshita T."/>
            <person name="Kohara Y."/>
            <person name="Koide E."/>
            <person name="Komatsu K."/>
            <person name="Kopischke S."/>
            <person name="Kubo M."/>
            <person name="Kyozuka J."/>
            <person name="Lagercrantz U."/>
            <person name="Lin S.S."/>
            <person name="Lindquist E."/>
            <person name="Lipzen A.M."/>
            <person name="Lu C.W."/>
            <person name="De Luna E."/>
            <person name="Martienssen R.A."/>
            <person name="Minamino N."/>
            <person name="Mizutani M."/>
            <person name="Mizutani M."/>
            <person name="Mochizuki N."/>
            <person name="Monte I."/>
            <person name="Mosher R."/>
            <person name="Nagasaki H."/>
            <person name="Nakagami H."/>
            <person name="Naramoto S."/>
            <person name="Nishitani K."/>
            <person name="Ohtani M."/>
            <person name="Okamoto T."/>
            <person name="Okumura M."/>
            <person name="Phillips J."/>
            <person name="Pollak B."/>
            <person name="Reinders A."/>
            <person name="Rovekamp M."/>
            <person name="Sano R."/>
            <person name="Sawa S."/>
            <person name="Schmid M.W."/>
            <person name="Shirakawa M."/>
            <person name="Solano R."/>
            <person name="Spunde A."/>
            <person name="Suetsugu N."/>
            <person name="Sugano S."/>
            <person name="Sugiyama A."/>
            <person name="Sun R."/>
            <person name="Suzuki Y."/>
            <person name="Takenaka M."/>
            <person name="Takezawa D."/>
            <person name="Tomogane H."/>
            <person name="Tsuzuki M."/>
            <person name="Ueda T."/>
            <person name="Umeda M."/>
            <person name="Ward J.M."/>
            <person name="Watanabe Y."/>
            <person name="Yazaki K."/>
            <person name="Yokoyama R."/>
            <person name="Yoshitake Y."/>
            <person name="Yotsui I."/>
            <person name="Zachgo S."/>
            <person name="Schmutz J."/>
        </authorList>
    </citation>
    <scope>NUCLEOTIDE SEQUENCE [LARGE SCALE GENOMIC DNA]</scope>
    <source>
        <strain evidence="3">Tak-1</strain>
    </source>
</reference>
<feature type="compositionally biased region" description="Basic and acidic residues" evidence="1">
    <location>
        <begin position="24"/>
        <end position="44"/>
    </location>
</feature>
<evidence type="ECO:0000256" key="1">
    <source>
        <dbReference type="SAM" id="MobiDB-lite"/>
    </source>
</evidence>
<feature type="region of interest" description="Disordered" evidence="1">
    <location>
        <begin position="23"/>
        <end position="125"/>
    </location>
</feature>
<organism evidence="2 3">
    <name type="scientific">Marchantia polymorpha</name>
    <name type="common">Common liverwort</name>
    <name type="synonym">Marchantia aquatica</name>
    <dbReference type="NCBI Taxonomy" id="3197"/>
    <lineage>
        <taxon>Eukaryota</taxon>
        <taxon>Viridiplantae</taxon>
        <taxon>Streptophyta</taxon>
        <taxon>Embryophyta</taxon>
        <taxon>Marchantiophyta</taxon>
        <taxon>Marchantiopsida</taxon>
        <taxon>Marchantiidae</taxon>
        <taxon>Marchantiales</taxon>
        <taxon>Marchantiaceae</taxon>
        <taxon>Marchantia</taxon>
    </lineage>
</organism>
<evidence type="ECO:0000313" key="3">
    <source>
        <dbReference type="Proteomes" id="UP000244005"/>
    </source>
</evidence>
<gene>
    <name evidence="2" type="ORF">MARPO_0173s0014</name>
</gene>
<dbReference type="EMBL" id="KZ772843">
    <property type="protein sequence ID" value="PTQ28111.1"/>
    <property type="molecule type" value="Genomic_DNA"/>
</dbReference>
<dbReference type="Gramene" id="Mp6g06690.1">
    <property type="protein sequence ID" value="Mp6g06690.1.cds"/>
    <property type="gene ID" value="Mp6g06690"/>
</dbReference>
<dbReference type="AlphaFoldDB" id="A0A2R6W2P1"/>
<sequence>MGRPRRVLWIPICSSLYERVCVQQEREREKEKEQRQRRHMDVRLRGPGGAPRRRERVATTPKPKPKPRPRTACGPGPHPQSQSQSQPQPQAQPCDASSRAQASPRAGHDHHSQHRKEALERRSPVSACLSSANTTDVHYPHAPSAVHPPDPAAWPLATLASPGFRSQLPVPCSPVRGDSNSAVSRRQRVLNARPLIIQTTAPGRG</sequence>
<keyword evidence="3" id="KW-1185">Reference proteome</keyword>
<accession>A0A2R6W2P1</accession>
<protein>
    <submittedName>
        <fullName evidence="2">Uncharacterized protein</fullName>
    </submittedName>
</protein>